<dbReference type="InterPro" id="IPR002252">
    <property type="entry name" value="Glyco_hydro_36"/>
</dbReference>
<dbReference type="AlphaFoldDB" id="E6KP44"/>
<dbReference type="FunFam" id="3.20.20.70:FF:000118">
    <property type="entry name" value="Alpha-galactosidase"/>
    <property type="match status" value="1"/>
</dbReference>
<name>E6KP44_STROR</name>
<comment type="similarity">
    <text evidence="2">Belongs to the glycosyl hydrolase 36 family.</text>
</comment>
<dbReference type="EMBL" id="AEPO01000016">
    <property type="protein sequence ID" value="EFU62458.1"/>
    <property type="molecule type" value="Genomic_DNA"/>
</dbReference>
<dbReference type="SUPFAM" id="SSF51445">
    <property type="entry name" value="(Trans)glycosidases"/>
    <property type="match status" value="1"/>
</dbReference>
<comment type="caution">
    <text evidence="10">The sequence shown here is derived from an EMBL/GenBank/DDBJ whole genome shotgun (WGS) entry which is preliminary data.</text>
</comment>
<feature type="domain" description="Glycosyl hydrolase family 36 N-terminal" evidence="9">
    <location>
        <begin position="40"/>
        <end position="291"/>
    </location>
</feature>
<dbReference type="GO" id="GO:0004557">
    <property type="term" value="F:alpha-galactosidase activity"/>
    <property type="evidence" value="ECO:0007669"/>
    <property type="project" value="UniProtKB-UniRule"/>
</dbReference>
<dbReference type="Pfam" id="PF02065">
    <property type="entry name" value="Melibiase"/>
    <property type="match status" value="1"/>
</dbReference>
<evidence type="ECO:0000313" key="11">
    <source>
        <dbReference type="Proteomes" id="UP000004500"/>
    </source>
</evidence>
<dbReference type="PIRSF" id="PIRSF005536">
    <property type="entry name" value="Agal"/>
    <property type="match status" value="1"/>
</dbReference>
<reference evidence="10 11" key="1">
    <citation type="submission" date="2010-11" db="EMBL/GenBank/DDBJ databases">
        <authorList>
            <person name="Muzny D."/>
            <person name="Qin X."/>
            <person name="Deng J."/>
            <person name="Jiang H."/>
            <person name="Liu Y."/>
            <person name="Qu J."/>
            <person name="Song X.-Z."/>
            <person name="Zhang L."/>
            <person name="Thornton R."/>
            <person name="Coyle M."/>
            <person name="Francisco L."/>
            <person name="Jackson L."/>
            <person name="Javaid M."/>
            <person name="Korchina V."/>
            <person name="Kovar C."/>
            <person name="Mata R."/>
            <person name="Mathew T."/>
            <person name="Ngo R."/>
            <person name="Nguyen L."/>
            <person name="Nguyen N."/>
            <person name="Okwuonu G."/>
            <person name="Ongeri F."/>
            <person name="Pham C."/>
            <person name="Simmons D."/>
            <person name="Wilczek-Boney K."/>
            <person name="Hale W."/>
            <person name="Jakkamsetti A."/>
            <person name="Pham P."/>
            <person name="Ruth R."/>
            <person name="San Lucas F."/>
            <person name="Warren J."/>
            <person name="Zhang J."/>
            <person name="Zhao Z."/>
            <person name="Zhou C."/>
            <person name="Zhu D."/>
            <person name="Lee S."/>
            <person name="Bess C."/>
            <person name="Blankenburg K."/>
            <person name="Forbes L."/>
            <person name="Fu Q."/>
            <person name="Gubbala S."/>
            <person name="Hirani K."/>
            <person name="Jayaseelan J.C."/>
            <person name="Lara F."/>
            <person name="Munidasa M."/>
            <person name="Palculict T."/>
            <person name="Patil S."/>
            <person name="Pu L.-L."/>
            <person name="Saada N."/>
            <person name="Tang L."/>
            <person name="Weissenberger G."/>
            <person name="Zhu Y."/>
            <person name="Hemphill L."/>
            <person name="Shang Y."/>
            <person name="Youmans B."/>
            <person name="Ayvaz T."/>
            <person name="Ross M."/>
            <person name="Santibanez J."/>
            <person name="Aqrawi P."/>
            <person name="Gross S."/>
            <person name="Joshi V."/>
            <person name="Fowler G."/>
            <person name="Nazareth L."/>
            <person name="Reid J."/>
            <person name="Worley K."/>
            <person name="Petrosino J."/>
            <person name="Highlander S."/>
            <person name="Gibbs R."/>
        </authorList>
    </citation>
    <scope>NUCLEOTIDE SEQUENCE [LARGE SCALE GENOMIC DNA]</scope>
    <source>
        <strain evidence="10 11">ATCC 49296</strain>
    </source>
</reference>
<dbReference type="InterPro" id="IPR050985">
    <property type="entry name" value="Alpha-glycosidase_related"/>
</dbReference>
<gene>
    <name evidence="10" type="ORF">HMPREF8578_2009</name>
</gene>
<sequence length="733" mass="83201">MLKFYQEMDEVQFMGVRIENNLFYVESKGLSLIIENRDGFLLLKHLGKTIKNYRGANSVYERDHAFSGNPIATNRTFSLDTQRQIFGQHGLGDFRKPTLQVQHDATEVTDFRFVEAKILKGQNGPQGLPSPHSMDATETLALILKDPQAKLSLTLYYTAFDNDATIASYSKLENNSNQEVVIHKDFSFMADFPAAAYEMVTLQGAYAREKTVRRQQVEQGIFSISSNRGASGHAQTPALLLCDKGVTEDAGNVFAIQLMYSGNFEAFVQKNQLNEVRVAIGINPENFSWKLDPKENFETPVAFVTYSDKGLTGISHESQNFVLKHIMPSKFSKKERPILINNWEATYFDFQREKLLELADEAKKVGIELFVLDDGWFGNRFDDNRALGDWRVNEEKLGGSLESLISAIHERGLQFGLWLEPEMISVDSDLYRKHPDWAIQVPGYEHTYSRNQLVLNLANPQVVEYLKNVLDELLSHHKIDYIKWDMNRNITNLGNGSNYLETKMQSHQYMLGLYELVSYLTEKHSHILFESCSGGGGRNDLGMMRYFPQVWASDNTDAIARLQIQYGSSYLYPTISMGAHVSAVPNHQMGRMTPLETRGHVAMMGNLGYELDLTSLSDEEKAEIANQVNLYKELRPVVQLGNQYRLINPDAESNEAAVQFNYGNQTIVTYVRVLSVVETMETTLKLKDLEVEGLYELEGTNIVYSGAELMYAGLTVTLSPGDFLSRQYKFKRL</sequence>
<evidence type="ECO:0000313" key="10">
    <source>
        <dbReference type="EMBL" id="EFU62458.1"/>
    </source>
</evidence>
<dbReference type="PANTHER" id="PTHR43053:SF3">
    <property type="entry name" value="ALPHA-GALACTOSIDASE C-RELATED"/>
    <property type="match status" value="1"/>
</dbReference>
<feature type="active site" description="Nucleophile" evidence="7">
    <location>
        <position position="485"/>
    </location>
</feature>
<dbReference type="PRINTS" id="PR00743">
    <property type="entry name" value="GLHYDRLASE36"/>
</dbReference>
<dbReference type="Gene3D" id="2.70.98.60">
    <property type="entry name" value="alpha-galactosidase from lactobacil brevis"/>
    <property type="match status" value="1"/>
</dbReference>
<evidence type="ECO:0000256" key="5">
    <source>
        <dbReference type="ARBA" id="ARBA00023295"/>
    </source>
</evidence>
<evidence type="ECO:0000256" key="1">
    <source>
        <dbReference type="ARBA" id="ARBA00001255"/>
    </source>
</evidence>
<organism evidence="10 11">
    <name type="scientific">Streptococcus oralis ATCC 49296</name>
    <dbReference type="NCBI Taxonomy" id="888049"/>
    <lineage>
        <taxon>Bacteria</taxon>
        <taxon>Bacillati</taxon>
        <taxon>Bacillota</taxon>
        <taxon>Bacilli</taxon>
        <taxon>Lactobacillales</taxon>
        <taxon>Streptococcaceae</taxon>
        <taxon>Streptococcus</taxon>
    </lineage>
</organism>
<dbReference type="PANTHER" id="PTHR43053">
    <property type="entry name" value="GLYCOSIDASE FAMILY 31"/>
    <property type="match status" value="1"/>
</dbReference>
<accession>E6KP44</accession>
<evidence type="ECO:0000256" key="3">
    <source>
        <dbReference type="ARBA" id="ARBA00012755"/>
    </source>
</evidence>
<dbReference type="InterPro" id="IPR038417">
    <property type="entry name" value="Alpga-gal_N_sf"/>
</dbReference>
<dbReference type="CDD" id="cd14791">
    <property type="entry name" value="GH36"/>
    <property type="match status" value="1"/>
</dbReference>
<dbReference type="InterPro" id="IPR031705">
    <property type="entry name" value="Glyco_hydro_36_C"/>
</dbReference>
<dbReference type="eggNOG" id="COG3345">
    <property type="taxonomic scope" value="Bacteria"/>
</dbReference>
<dbReference type="InterPro" id="IPR013780">
    <property type="entry name" value="Glyco_hydro_b"/>
</dbReference>
<dbReference type="InterPro" id="IPR000111">
    <property type="entry name" value="Glyco_hydro_27/36_CS"/>
</dbReference>
<comment type="catalytic activity">
    <reaction evidence="1 6">
        <text>Hydrolysis of terminal, non-reducing alpha-D-galactose residues in alpha-D-galactosides, including galactose oligosaccharides, galactomannans and galactolipids.</text>
        <dbReference type="EC" id="3.2.1.22"/>
    </reaction>
</comment>
<proteinExistence type="inferred from homology"/>
<dbReference type="Pfam" id="PF16875">
    <property type="entry name" value="Glyco_hydro_36N"/>
    <property type="match status" value="1"/>
</dbReference>
<dbReference type="Pfam" id="PF16874">
    <property type="entry name" value="Glyco_hydro_36C"/>
    <property type="match status" value="1"/>
</dbReference>
<keyword evidence="5 6" id="KW-0326">Glycosidase</keyword>
<dbReference type="GO" id="GO:0016052">
    <property type="term" value="P:carbohydrate catabolic process"/>
    <property type="evidence" value="ECO:0007669"/>
    <property type="project" value="InterPro"/>
</dbReference>
<evidence type="ECO:0000256" key="6">
    <source>
        <dbReference type="PIRNR" id="PIRNR005536"/>
    </source>
</evidence>
<dbReference type="Gene3D" id="3.20.20.70">
    <property type="entry name" value="Aldolase class I"/>
    <property type="match status" value="1"/>
</dbReference>
<feature type="domain" description="Glycosyl hydrolase family 36 C-terminal" evidence="8">
    <location>
        <begin position="663"/>
        <end position="729"/>
    </location>
</feature>
<dbReference type="Proteomes" id="UP000004500">
    <property type="component" value="Unassembled WGS sequence"/>
</dbReference>
<protein>
    <recommendedName>
        <fullName evidence="3 6">Alpha-galactosidase</fullName>
        <ecNumber evidence="3 6">3.2.1.22</ecNumber>
    </recommendedName>
</protein>
<dbReference type="Gene3D" id="2.60.40.1180">
    <property type="entry name" value="Golgi alpha-mannosidase II"/>
    <property type="match status" value="1"/>
</dbReference>
<dbReference type="InterPro" id="IPR017853">
    <property type="entry name" value="GH"/>
</dbReference>
<evidence type="ECO:0000259" key="9">
    <source>
        <dbReference type="Pfam" id="PF16875"/>
    </source>
</evidence>
<dbReference type="HOGENOM" id="CLU_009640_2_1_9"/>
<evidence type="ECO:0000259" key="8">
    <source>
        <dbReference type="Pfam" id="PF16874"/>
    </source>
</evidence>
<dbReference type="InterPro" id="IPR013785">
    <property type="entry name" value="Aldolase_TIM"/>
</dbReference>
<dbReference type="PROSITE" id="PS00512">
    <property type="entry name" value="ALPHA_GALACTOSIDASE"/>
    <property type="match status" value="1"/>
</dbReference>
<evidence type="ECO:0000256" key="7">
    <source>
        <dbReference type="PIRSR" id="PIRSR005536-1"/>
    </source>
</evidence>
<dbReference type="InterPro" id="IPR031704">
    <property type="entry name" value="Glyco_hydro_36_N"/>
</dbReference>
<evidence type="ECO:0000256" key="2">
    <source>
        <dbReference type="ARBA" id="ARBA00006202"/>
    </source>
</evidence>
<keyword evidence="4 6" id="KW-0378">Hydrolase</keyword>
<dbReference type="EC" id="3.2.1.22" evidence="3 6"/>
<feature type="active site" description="Proton donor" evidence="7">
    <location>
        <position position="554"/>
    </location>
</feature>
<evidence type="ECO:0000256" key="4">
    <source>
        <dbReference type="ARBA" id="ARBA00022801"/>
    </source>
</evidence>